<proteinExistence type="predicted"/>
<dbReference type="Pfam" id="PF07587">
    <property type="entry name" value="PSD1"/>
    <property type="match status" value="1"/>
</dbReference>
<dbReference type="PANTHER" id="PTHR35889">
    <property type="entry name" value="CYCLOINULO-OLIGOSACCHARIDE FRUCTANOTRANSFERASE-RELATED"/>
    <property type="match status" value="1"/>
</dbReference>
<evidence type="ECO:0008006" key="6">
    <source>
        <dbReference type="Google" id="ProtNLM"/>
    </source>
</evidence>
<dbReference type="InterPro" id="IPR022655">
    <property type="entry name" value="DUF1553"/>
</dbReference>
<reference evidence="4 5" key="1">
    <citation type="submission" date="2019-02" db="EMBL/GenBank/DDBJ databases">
        <title>Deep-cultivation of Planctomycetes and their phenomic and genomic characterization uncovers novel biology.</title>
        <authorList>
            <person name="Wiegand S."/>
            <person name="Jogler M."/>
            <person name="Boedeker C."/>
            <person name="Pinto D."/>
            <person name="Vollmers J."/>
            <person name="Rivas-Marin E."/>
            <person name="Kohn T."/>
            <person name="Peeters S.H."/>
            <person name="Heuer A."/>
            <person name="Rast P."/>
            <person name="Oberbeckmann S."/>
            <person name="Bunk B."/>
            <person name="Jeske O."/>
            <person name="Meyerdierks A."/>
            <person name="Storesund J.E."/>
            <person name="Kallscheuer N."/>
            <person name="Luecker S."/>
            <person name="Lage O.M."/>
            <person name="Pohl T."/>
            <person name="Merkel B.J."/>
            <person name="Hornburger P."/>
            <person name="Mueller R.-W."/>
            <person name="Bruemmer F."/>
            <person name="Labrenz M."/>
            <person name="Spormann A.M."/>
            <person name="Op den Camp H."/>
            <person name="Overmann J."/>
            <person name="Amann R."/>
            <person name="Jetten M.S.M."/>
            <person name="Mascher T."/>
            <person name="Medema M.H."/>
            <person name="Devos D.P."/>
            <person name="Kaster A.-K."/>
            <person name="Ovreas L."/>
            <person name="Rohde M."/>
            <person name="Galperin M.Y."/>
            <person name="Jogler C."/>
        </authorList>
    </citation>
    <scope>NUCLEOTIDE SEQUENCE [LARGE SCALE GENOMIC DNA]</scope>
    <source>
        <strain evidence="4 5">TBK1r</strain>
    </source>
</reference>
<feature type="region of interest" description="Disordered" evidence="1">
    <location>
        <begin position="264"/>
        <end position="284"/>
    </location>
</feature>
<accession>A0ABX5Y2N5</accession>
<feature type="domain" description="DUF1549" evidence="2">
    <location>
        <begin position="42"/>
        <end position="184"/>
    </location>
</feature>
<keyword evidence="5" id="KW-1185">Reference proteome</keyword>
<dbReference type="Pfam" id="PF07583">
    <property type="entry name" value="PSCyt2"/>
    <property type="match status" value="1"/>
</dbReference>
<evidence type="ECO:0000259" key="3">
    <source>
        <dbReference type="Pfam" id="PF07587"/>
    </source>
</evidence>
<evidence type="ECO:0000313" key="5">
    <source>
        <dbReference type="Proteomes" id="UP000318081"/>
    </source>
</evidence>
<dbReference type="PANTHER" id="PTHR35889:SF3">
    <property type="entry name" value="F-BOX DOMAIN-CONTAINING PROTEIN"/>
    <property type="match status" value="1"/>
</dbReference>
<feature type="domain" description="DUF1553" evidence="3">
    <location>
        <begin position="302"/>
        <end position="533"/>
    </location>
</feature>
<protein>
    <recommendedName>
        <fullName evidence="6">DUF1553 domain-containing protein</fullName>
    </recommendedName>
</protein>
<organism evidence="4 5">
    <name type="scientific">Stieleria magnilauensis</name>
    <dbReference type="NCBI Taxonomy" id="2527963"/>
    <lineage>
        <taxon>Bacteria</taxon>
        <taxon>Pseudomonadati</taxon>
        <taxon>Planctomycetota</taxon>
        <taxon>Planctomycetia</taxon>
        <taxon>Pirellulales</taxon>
        <taxon>Pirellulaceae</taxon>
        <taxon>Stieleria</taxon>
    </lineage>
</organism>
<evidence type="ECO:0000313" key="4">
    <source>
        <dbReference type="EMBL" id="QDV87460.1"/>
    </source>
</evidence>
<dbReference type="EMBL" id="CP036432">
    <property type="protein sequence ID" value="QDV87460.1"/>
    <property type="molecule type" value="Genomic_DNA"/>
</dbReference>
<evidence type="ECO:0000256" key="1">
    <source>
        <dbReference type="SAM" id="MobiDB-lite"/>
    </source>
</evidence>
<name>A0ABX5Y2N5_9BACT</name>
<dbReference type="RefSeq" id="WP_419580566.1">
    <property type="nucleotide sequence ID" value="NZ_CP036432.1"/>
</dbReference>
<evidence type="ECO:0000259" key="2">
    <source>
        <dbReference type="Pfam" id="PF07583"/>
    </source>
</evidence>
<gene>
    <name evidence="4" type="ORF">TBK1r_64900</name>
</gene>
<dbReference type="InterPro" id="IPR011444">
    <property type="entry name" value="DUF1549"/>
</dbReference>
<dbReference type="Proteomes" id="UP000318081">
    <property type="component" value="Chromosome"/>
</dbReference>
<sequence length="562" mass="62887">MSIRSSLWFILCLTLVWRSVAIADGRTANLYESAVAATPNGEIDRIVFAELSSLGIQPVTCSDAVFVRRVYLDIIGTLPTADEALQFIEDPDVKTKRAALIERLLDRPEFADYWSMKWGDVLRIKAEFPINLWPNAAQAYHRWVRASIVENKRYDQFARELLTSSGSNFRVGSVNFYRAMQNKTAEGIASSVALTFMGTRTESWPEERLSGMAVFFSQVGYKPTAEWKEEIVFWDPLDASTLPDNAAPGQAAVAASLRSSEAADRARVSNAKPAKPAKAEKRSAAVFPDGTKVSLRPDRDPREVFADWLITPENPWFTRSIANRVWAWLMGRGIIHEPDDIREDNPPSNPELMAFLEQELIASDYDLKHLYRLILNSATYQMSSMPVADPSEAPWARYPLRRLDAEVLIDAVNQITGTVDLYTSPIPEPFTYIPSDQPAIALADGSITSPFLALFGRSARATGMENERNNRPVASQWLHLLNSGHIQTKLERGPALKAVLTSSRDPAVIAERLYLTILSRRPTDAELKTVASYVRSTPLKRNEAAIDAAWALINSPEFLYRH</sequence>